<evidence type="ECO:0000256" key="5">
    <source>
        <dbReference type="ARBA" id="ARBA00023034"/>
    </source>
</evidence>
<feature type="region of interest" description="Disordered" evidence="7">
    <location>
        <begin position="512"/>
        <end position="556"/>
    </location>
</feature>
<evidence type="ECO:0000256" key="3">
    <source>
        <dbReference type="ARBA" id="ARBA00022448"/>
    </source>
</evidence>
<organism evidence="8 9">
    <name type="scientific">Maudiozyma barnettii</name>
    <dbReference type="NCBI Taxonomy" id="61262"/>
    <lineage>
        <taxon>Eukaryota</taxon>
        <taxon>Fungi</taxon>
        <taxon>Dikarya</taxon>
        <taxon>Ascomycota</taxon>
        <taxon>Saccharomycotina</taxon>
        <taxon>Saccharomycetes</taxon>
        <taxon>Saccharomycetales</taxon>
        <taxon>Saccharomycetaceae</taxon>
        <taxon>Maudiozyma</taxon>
    </lineage>
</organism>
<dbReference type="GO" id="GO:0019905">
    <property type="term" value="F:syntaxin binding"/>
    <property type="evidence" value="ECO:0007669"/>
    <property type="project" value="TreeGrafter"/>
</dbReference>
<dbReference type="Proteomes" id="UP000644660">
    <property type="component" value="Unassembled WGS sequence"/>
</dbReference>
<dbReference type="GO" id="GO:0006896">
    <property type="term" value="P:Golgi to vacuole transport"/>
    <property type="evidence" value="ECO:0007669"/>
    <property type="project" value="TreeGrafter"/>
</dbReference>
<dbReference type="GO" id="GO:0005829">
    <property type="term" value="C:cytosol"/>
    <property type="evidence" value="ECO:0007669"/>
    <property type="project" value="GOC"/>
</dbReference>
<dbReference type="GO" id="GO:0015031">
    <property type="term" value="P:protein transport"/>
    <property type="evidence" value="ECO:0007669"/>
    <property type="project" value="UniProtKB-KW"/>
</dbReference>
<reference evidence="8 9" key="1">
    <citation type="submission" date="2020-05" db="EMBL/GenBank/DDBJ databases">
        <authorList>
            <person name="Casaregola S."/>
            <person name="Devillers H."/>
            <person name="Grondin C."/>
        </authorList>
    </citation>
    <scope>NUCLEOTIDE SEQUENCE [LARGE SCALE GENOMIC DNA]</scope>
    <source>
        <strain evidence="8 9">CLIB 1767</strain>
    </source>
</reference>
<feature type="region of interest" description="Disordered" evidence="7">
    <location>
        <begin position="1"/>
        <end position="44"/>
    </location>
</feature>
<dbReference type="RefSeq" id="XP_041405172.1">
    <property type="nucleotide sequence ID" value="XM_041549238.1"/>
</dbReference>
<keyword evidence="6" id="KW-0175">Coiled coil</keyword>
<dbReference type="GO" id="GO:0042147">
    <property type="term" value="P:retrograde transport, endosome to Golgi"/>
    <property type="evidence" value="ECO:0007669"/>
    <property type="project" value="InterPro"/>
</dbReference>
<comment type="similarity">
    <text evidence="2">Belongs to the VPS54 family.</text>
</comment>
<keyword evidence="9" id="KW-1185">Reference proteome</keyword>
<evidence type="ECO:0000256" key="2">
    <source>
        <dbReference type="ARBA" id="ARBA00009150"/>
    </source>
</evidence>
<evidence type="ECO:0000256" key="7">
    <source>
        <dbReference type="SAM" id="MobiDB-lite"/>
    </source>
</evidence>
<dbReference type="PANTHER" id="PTHR12965:SF0">
    <property type="entry name" value="VACUOLAR PROTEIN SORTING-ASSOCIATED PROTEIN 54"/>
    <property type="match status" value="1"/>
</dbReference>
<evidence type="ECO:0000256" key="6">
    <source>
        <dbReference type="ARBA" id="ARBA00023054"/>
    </source>
</evidence>
<dbReference type="InterPro" id="IPR039745">
    <property type="entry name" value="Vps54"/>
</dbReference>
<feature type="compositionally biased region" description="Polar residues" evidence="7">
    <location>
        <begin position="32"/>
        <end position="43"/>
    </location>
</feature>
<feature type="compositionally biased region" description="Polar residues" evidence="7">
    <location>
        <begin position="512"/>
        <end position="552"/>
    </location>
</feature>
<dbReference type="PANTHER" id="PTHR12965">
    <property type="entry name" value="VACUOLAR PROTEIN SORTING 54"/>
    <property type="match status" value="1"/>
</dbReference>
<name>A0A8H2ZIJ9_9SACH</name>
<keyword evidence="3" id="KW-0813">Transport</keyword>
<proteinExistence type="inferred from homology"/>
<protein>
    <submittedName>
        <fullName evidence="8">Similar to Saccharomyces cerevisiae YDR027C VPS54 Component of the GARP (Golgi-associated retrograde protein) complex</fullName>
    </submittedName>
</protein>
<dbReference type="EMBL" id="CAEFZW010000002">
    <property type="protein sequence ID" value="CAB4253134.1"/>
    <property type="molecule type" value="Genomic_DNA"/>
</dbReference>
<dbReference type="AlphaFoldDB" id="A0A8H2ZIJ9"/>
<evidence type="ECO:0000256" key="1">
    <source>
        <dbReference type="ARBA" id="ARBA00004601"/>
    </source>
</evidence>
<comment type="subcellular location">
    <subcellularLocation>
        <location evidence="1">Golgi apparatus</location>
        <location evidence="1">trans-Golgi network</location>
    </subcellularLocation>
</comment>
<dbReference type="GO" id="GO:0000938">
    <property type="term" value="C:GARP complex"/>
    <property type="evidence" value="ECO:0007669"/>
    <property type="project" value="InterPro"/>
</dbReference>
<evidence type="ECO:0000313" key="8">
    <source>
        <dbReference type="EMBL" id="CAB4253134.1"/>
    </source>
</evidence>
<evidence type="ECO:0000313" key="9">
    <source>
        <dbReference type="Proteomes" id="UP000644660"/>
    </source>
</evidence>
<sequence>MSNTKGEEPFIRPLIKVETEEPVNRDRDSSDVAISQRTTTPVTSIPRRSVDSIASLGSVATTTTAAGNHRFTFSMDSKSGSQNYSPLGNNSIYEVIMNTRYKHWLQTPTNIDITPVILSKNELAENWNDSVTSYVNSIQDDAETFVNRSDIRNINRIEEMKLYQVTDDSDQDGSKRKYADEELSIINEENDAISQVPSFYFDKSFSLDNERIFRKVIEGIDLRLNKLSEIKSTNQQDSEASKIQQEAPYTELKDKLSDYLDIVETSLVSELSKASPQFFYALSEVDHIQQKVSDTVSDLDKLNITLKDDKRKDISEKIKHLKTIFKRKNIEKLEQGLLQVKLVLEKVEVCKSYYNKDEYDDSLGMIKSIDSLIRGNNDNDENVAEWTKHWPYQLVDLKSVPALIETREFLTNMKIEVGGKLAIQLSDILLGDVRSHYETIDVGKTLERLQNGFDTKTNYTELNPELQESIKEIIAKLYKCEELASGFNLYQNKSLTECKNIIKEYLPSGRNATDSMPVSTAPSSASLTGNQKDSSPIGDTSLTDIKQSTTGGNAPKLSTLIREQMPMEFQNMIVEIFTRCSEAIRVLFQHQKILLDVALNVIDADGGENRASENQHNMITQLDIRAGINEIIGVIQLRMGKILAVRKEITSTLRYDHFLQLYAITVLFIQECEAQSGEFLTKYLSDSLASQIKHCISCRDTKNTRTIQKKIELENWQPFIVNPSFQKDVNEIVSCVDIDPIAWTNLLHLSANDKENVKPETTSKIQGDAGIDTAQSGNRKSVVVGDNTFVASDSLLTAITLIRELLILSINLPSIYLSYFEKLCFNLLKCFNTYTIGTVTMPGRPMKSFGKNLSIMAETLDCLAEFVGIVQRFYQRVSDTTRDFVPYDPSNYASLLKQYHSSTERIYAANAPPPPT</sequence>
<dbReference type="OrthoDB" id="10259024at2759"/>
<accession>A0A8H2ZIJ9</accession>
<gene>
    <name evidence="8" type="ORF">KABA2_02S12518</name>
</gene>
<feature type="compositionally biased region" description="Basic and acidic residues" evidence="7">
    <location>
        <begin position="1"/>
        <end position="30"/>
    </location>
</feature>
<keyword evidence="5" id="KW-0333">Golgi apparatus</keyword>
<comment type="caution">
    <text evidence="8">The sequence shown here is derived from an EMBL/GenBank/DDBJ whole genome shotgun (WGS) entry which is preliminary data.</text>
</comment>
<dbReference type="GeneID" id="64856288"/>
<keyword evidence="4" id="KW-0653">Protein transport</keyword>
<evidence type="ECO:0000256" key="4">
    <source>
        <dbReference type="ARBA" id="ARBA00022927"/>
    </source>
</evidence>